<dbReference type="AlphaFoldDB" id="A0AAD8NMR9"/>
<evidence type="ECO:0008006" key="3">
    <source>
        <dbReference type="Google" id="ProtNLM"/>
    </source>
</evidence>
<organism evidence="1 2">
    <name type="scientific">Tagetes erecta</name>
    <name type="common">African marigold</name>
    <dbReference type="NCBI Taxonomy" id="13708"/>
    <lineage>
        <taxon>Eukaryota</taxon>
        <taxon>Viridiplantae</taxon>
        <taxon>Streptophyta</taxon>
        <taxon>Embryophyta</taxon>
        <taxon>Tracheophyta</taxon>
        <taxon>Spermatophyta</taxon>
        <taxon>Magnoliopsida</taxon>
        <taxon>eudicotyledons</taxon>
        <taxon>Gunneridae</taxon>
        <taxon>Pentapetalae</taxon>
        <taxon>asterids</taxon>
        <taxon>campanulids</taxon>
        <taxon>Asterales</taxon>
        <taxon>Asteraceae</taxon>
        <taxon>Asteroideae</taxon>
        <taxon>Heliantheae alliance</taxon>
        <taxon>Tageteae</taxon>
        <taxon>Tagetes</taxon>
    </lineage>
</organism>
<keyword evidence="2" id="KW-1185">Reference proteome</keyword>
<evidence type="ECO:0000313" key="1">
    <source>
        <dbReference type="EMBL" id="KAK1421785.1"/>
    </source>
</evidence>
<sequence>MKQSVGCRPSAFLMEQNLKLGKRNEGERSVLVPTAAKEIGLIGEDIVVQVVTDNASAYKKAGEMLMEKRKGLY</sequence>
<dbReference type="Proteomes" id="UP001229421">
    <property type="component" value="Unassembled WGS sequence"/>
</dbReference>
<name>A0AAD8NMR9_TARER</name>
<proteinExistence type="predicted"/>
<accession>A0AAD8NMR9</accession>
<comment type="caution">
    <text evidence="1">The sequence shown here is derived from an EMBL/GenBank/DDBJ whole genome shotgun (WGS) entry which is preliminary data.</text>
</comment>
<gene>
    <name evidence="1" type="ORF">QVD17_24415</name>
</gene>
<reference evidence="1" key="1">
    <citation type="journal article" date="2023" name="bioRxiv">
        <title>Improved chromosome-level genome assembly for marigold (Tagetes erecta).</title>
        <authorList>
            <person name="Jiang F."/>
            <person name="Yuan L."/>
            <person name="Wang S."/>
            <person name="Wang H."/>
            <person name="Xu D."/>
            <person name="Wang A."/>
            <person name="Fan W."/>
        </authorList>
    </citation>
    <scope>NUCLEOTIDE SEQUENCE</scope>
    <source>
        <strain evidence="1">WSJ</strain>
        <tissue evidence="1">Leaf</tissue>
    </source>
</reference>
<dbReference type="EMBL" id="JAUHHV010000006">
    <property type="protein sequence ID" value="KAK1421785.1"/>
    <property type="molecule type" value="Genomic_DNA"/>
</dbReference>
<evidence type="ECO:0000313" key="2">
    <source>
        <dbReference type="Proteomes" id="UP001229421"/>
    </source>
</evidence>
<protein>
    <recommendedName>
        <fullName evidence="3">DUF659 domain-containing protein</fullName>
    </recommendedName>
</protein>